<feature type="transmembrane region" description="Helical" evidence="9">
    <location>
        <begin position="72"/>
        <end position="90"/>
    </location>
</feature>
<feature type="transmembrane region" description="Helical" evidence="9">
    <location>
        <begin position="191"/>
        <end position="212"/>
    </location>
</feature>
<dbReference type="Proteomes" id="UP001168990">
    <property type="component" value="Unassembled WGS sequence"/>
</dbReference>
<evidence type="ECO:0000256" key="2">
    <source>
        <dbReference type="ARBA" id="ARBA00022606"/>
    </source>
</evidence>
<accession>A0AA39KY10</accession>
<evidence type="ECO:0000256" key="8">
    <source>
        <dbReference type="ARBA" id="ARBA00023224"/>
    </source>
</evidence>
<keyword evidence="8 9" id="KW-0807">Transducer</keyword>
<dbReference type="PANTHER" id="PTHR21137:SF26">
    <property type="entry name" value="ODORANT RECEPTOR 10A-RELATED"/>
    <property type="match status" value="1"/>
</dbReference>
<dbReference type="GO" id="GO:0005886">
    <property type="term" value="C:plasma membrane"/>
    <property type="evidence" value="ECO:0007669"/>
    <property type="project" value="UniProtKB-SubCell"/>
</dbReference>
<dbReference type="PANTHER" id="PTHR21137">
    <property type="entry name" value="ODORANT RECEPTOR"/>
    <property type="match status" value="1"/>
</dbReference>
<dbReference type="EMBL" id="JAQQBS010000001">
    <property type="protein sequence ID" value="KAK0177836.1"/>
    <property type="molecule type" value="Genomic_DNA"/>
</dbReference>
<name>A0AA39KY10_9HYME</name>
<comment type="caution">
    <text evidence="9">Lacks conserved residue(s) required for the propagation of feature annotation.</text>
</comment>
<keyword evidence="5 9" id="KW-1133">Transmembrane helix</keyword>
<dbReference type="GO" id="GO:0005549">
    <property type="term" value="F:odorant binding"/>
    <property type="evidence" value="ECO:0007669"/>
    <property type="project" value="InterPro"/>
</dbReference>
<comment type="subcellular location">
    <subcellularLocation>
        <location evidence="9">Cell membrane</location>
        <topology evidence="9">Multi-pass membrane protein</topology>
    </subcellularLocation>
    <subcellularLocation>
        <location evidence="1">Membrane</location>
        <topology evidence="1">Multi-pass membrane protein</topology>
    </subcellularLocation>
</comment>
<protein>
    <recommendedName>
        <fullName evidence="9">Odorant receptor</fullName>
    </recommendedName>
</protein>
<feature type="transmembrane region" description="Helical" evidence="9">
    <location>
        <begin position="127"/>
        <end position="152"/>
    </location>
</feature>
<dbReference type="GO" id="GO:0007165">
    <property type="term" value="P:signal transduction"/>
    <property type="evidence" value="ECO:0007669"/>
    <property type="project" value="UniProtKB-KW"/>
</dbReference>
<organism evidence="10 11">
    <name type="scientific">Microctonus aethiopoides</name>
    <dbReference type="NCBI Taxonomy" id="144406"/>
    <lineage>
        <taxon>Eukaryota</taxon>
        <taxon>Metazoa</taxon>
        <taxon>Ecdysozoa</taxon>
        <taxon>Arthropoda</taxon>
        <taxon>Hexapoda</taxon>
        <taxon>Insecta</taxon>
        <taxon>Pterygota</taxon>
        <taxon>Neoptera</taxon>
        <taxon>Endopterygota</taxon>
        <taxon>Hymenoptera</taxon>
        <taxon>Apocrita</taxon>
        <taxon>Ichneumonoidea</taxon>
        <taxon>Braconidae</taxon>
        <taxon>Euphorinae</taxon>
        <taxon>Microctonus</taxon>
    </lineage>
</organism>
<keyword evidence="3 9" id="KW-0812">Transmembrane</keyword>
<keyword evidence="6 9" id="KW-0472">Membrane</keyword>
<evidence type="ECO:0000256" key="4">
    <source>
        <dbReference type="ARBA" id="ARBA00022725"/>
    </source>
</evidence>
<gene>
    <name evidence="10" type="ORF">PV328_001845</name>
</gene>
<evidence type="ECO:0000256" key="6">
    <source>
        <dbReference type="ARBA" id="ARBA00023136"/>
    </source>
</evidence>
<feature type="transmembrane region" description="Helical" evidence="9">
    <location>
        <begin position="40"/>
        <end position="57"/>
    </location>
</feature>
<feature type="transmembrane region" description="Helical" evidence="9">
    <location>
        <begin position="350"/>
        <end position="378"/>
    </location>
</feature>
<dbReference type="InterPro" id="IPR004117">
    <property type="entry name" value="7tm6_olfct_rcpt"/>
</dbReference>
<keyword evidence="7 9" id="KW-0675">Receptor</keyword>
<sequence length="386" mass="44378">MANGLMWEYRMFRRVIAAMLHHLGLFPMKEPSKFYRIRPALHLILNLSFGYGMYGFVKENIKNFLLISKSVSYLVSVFSATVKIFCMLIYREDVMNLIKLLDEHFDDLIKKGQLTNLLNGITAFRRLSWTVALGACITATFNCFVPIIFMIIDKTNHVKREVYPLPNHSKLPWASAGTGISYKFEYLFQTMASYSIAVISSGVEPVFSLFVFQMVGRLREITYRIVHIDESNDRDSILRDCTIKYILLLKCRDIIQKVFGPIILQMFISNAVVMSALILQVSQMDLLSWKSLVFIPYTITKFAQTYLCALAGARLTAEDDVYRDAVYAANWQGDKRFSTFVMVTLVQKPLMLVSCHFAIISLNIFVSVLNTTISYYFLLQTLQKDE</sequence>
<dbReference type="GO" id="GO:0004984">
    <property type="term" value="F:olfactory receptor activity"/>
    <property type="evidence" value="ECO:0007669"/>
    <property type="project" value="InterPro"/>
</dbReference>
<proteinExistence type="inferred from homology"/>
<keyword evidence="4 9" id="KW-0552">Olfaction</keyword>
<dbReference type="AlphaFoldDB" id="A0AA39KY10"/>
<comment type="caution">
    <text evidence="10">The sequence shown here is derived from an EMBL/GenBank/DDBJ whole genome shotgun (WGS) entry which is preliminary data.</text>
</comment>
<evidence type="ECO:0000256" key="3">
    <source>
        <dbReference type="ARBA" id="ARBA00022692"/>
    </source>
</evidence>
<evidence type="ECO:0000256" key="9">
    <source>
        <dbReference type="RuleBase" id="RU351113"/>
    </source>
</evidence>
<dbReference type="Pfam" id="PF02949">
    <property type="entry name" value="7tm_6"/>
    <property type="match status" value="1"/>
</dbReference>
<feature type="transmembrane region" description="Helical" evidence="9">
    <location>
        <begin position="258"/>
        <end position="279"/>
    </location>
</feature>
<evidence type="ECO:0000313" key="11">
    <source>
        <dbReference type="Proteomes" id="UP001168990"/>
    </source>
</evidence>
<comment type="similarity">
    <text evidence="9">Belongs to the insect chemoreceptor superfamily. Heteromeric odorant receptor channel (TC 1.A.69) family.</text>
</comment>
<keyword evidence="11" id="KW-1185">Reference proteome</keyword>
<reference evidence="10" key="2">
    <citation type="submission" date="2023-03" db="EMBL/GenBank/DDBJ databases">
        <authorList>
            <person name="Inwood S.N."/>
            <person name="Skelly J.G."/>
            <person name="Guhlin J."/>
            <person name="Harrop T.W.R."/>
            <person name="Goldson S.G."/>
            <person name="Dearden P.K."/>
        </authorList>
    </citation>
    <scope>NUCLEOTIDE SEQUENCE</scope>
    <source>
        <strain evidence="10">Irish</strain>
        <tissue evidence="10">Whole body</tissue>
    </source>
</reference>
<evidence type="ECO:0000256" key="7">
    <source>
        <dbReference type="ARBA" id="ARBA00023170"/>
    </source>
</evidence>
<evidence type="ECO:0000256" key="1">
    <source>
        <dbReference type="ARBA" id="ARBA00004141"/>
    </source>
</evidence>
<evidence type="ECO:0000313" key="10">
    <source>
        <dbReference type="EMBL" id="KAK0177836.1"/>
    </source>
</evidence>
<evidence type="ECO:0000256" key="5">
    <source>
        <dbReference type="ARBA" id="ARBA00022989"/>
    </source>
</evidence>
<keyword evidence="2 9" id="KW-0716">Sensory transduction</keyword>
<reference evidence="10" key="1">
    <citation type="journal article" date="2023" name="bioRxiv">
        <title>Scaffold-level genome assemblies of two parasitoid biocontrol wasps reveal the parthenogenesis mechanism and an associated novel virus.</title>
        <authorList>
            <person name="Inwood S."/>
            <person name="Skelly J."/>
            <person name="Guhlin J."/>
            <person name="Harrop T."/>
            <person name="Goldson S."/>
            <person name="Dearden P."/>
        </authorList>
    </citation>
    <scope>NUCLEOTIDE SEQUENCE</scope>
    <source>
        <strain evidence="10">Irish</strain>
        <tissue evidence="10">Whole body</tissue>
    </source>
</reference>